<gene>
    <name evidence="1" type="ORF">WG66_6096</name>
</gene>
<dbReference type="EMBL" id="LATX01001486">
    <property type="protein sequence ID" value="KTB41327.1"/>
    <property type="molecule type" value="Genomic_DNA"/>
</dbReference>
<evidence type="ECO:0000313" key="1">
    <source>
        <dbReference type="EMBL" id="KTB41327.1"/>
    </source>
</evidence>
<protein>
    <submittedName>
        <fullName evidence="1">Uncharacterized protein</fullName>
    </submittedName>
</protein>
<organism evidence="1 2">
    <name type="scientific">Moniliophthora roreri</name>
    <name type="common">Frosty pod rot fungus</name>
    <name type="synonym">Monilia roreri</name>
    <dbReference type="NCBI Taxonomy" id="221103"/>
    <lineage>
        <taxon>Eukaryota</taxon>
        <taxon>Fungi</taxon>
        <taxon>Dikarya</taxon>
        <taxon>Basidiomycota</taxon>
        <taxon>Agaricomycotina</taxon>
        <taxon>Agaricomycetes</taxon>
        <taxon>Agaricomycetidae</taxon>
        <taxon>Agaricales</taxon>
        <taxon>Marasmiineae</taxon>
        <taxon>Marasmiaceae</taxon>
        <taxon>Moniliophthora</taxon>
    </lineage>
</organism>
<dbReference type="AlphaFoldDB" id="A0A0W0FY93"/>
<name>A0A0W0FY93_MONRR</name>
<comment type="caution">
    <text evidence="1">The sequence shown here is derived from an EMBL/GenBank/DDBJ whole genome shotgun (WGS) entry which is preliminary data.</text>
</comment>
<dbReference type="Proteomes" id="UP000054988">
    <property type="component" value="Unassembled WGS sequence"/>
</dbReference>
<reference evidence="1 2" key="1">
    <citation type="submission" date="2015-12" db="EMBL/GenBank/DDBJ databases">
        <title>Draft genome sequence of Moniliophthora roreri, the causal agent of frosty pod rot of cacao.</title>
        <authorList>
            <person name="Aime M.C."/>
            <person name="Diaz-Valderrama J.R."/>
            <person name="Kijpornyongpan T."/>
            <person name="Phillips-Mora W."/>
        </authorList>
    </citation>
    <scope>NUCLEOTIDE SEQUENCE [LARGE SCALE GENOMIC DNA]</scope>
    <source>
        <strain evidence="1 2">MCA 2952</strain>
    </source>
</reference>
<evidence type="ECO:0000313" key="2">
    <source>
        <dbReference type="Proteomes" id="UP000054988"/>
    </source>
</evidence>
<accession>A0A0W0FY93</accession>
<sequence>MLGTGDVKRGVYIKAVYPAPNCYSSITIGSLSREKLP</sequence>
<proteinExistence type="predicted"/>